<protein>
    <submittedName>
        <fullName evidence="3">Uncharacterized protein</fullName>
    </submittedName>
</protein>
<comment type="caution">
    <text evidence="3">The sequence shown here is derived from an EMBL/GenBank/DDBJ whole genome shotgun (WGS) entry which is preliminary data.</text>
</comment>
<dbReference type="PROSITE" id="PS51257">
    <property type="entry name" value="PROKAR_LIPOPROTEIN"/>
    <property type="match status" value="1"/>
</dbReference>
<feature type="region of interest" description="Disordered" evidence="1">
    <location>
        <begin position="32"/>
        <end position="74"/>
    </location>
</feature>
<gene>
    <name evidence="3" type="ORF">KOI35_46575</name>
</gene>
<keyword evidence="2" id="KW-0732">Signal</keyword>
<dbReference type="RefSeq" id="WP_215796243.1">
    <property type="nucleotide sequence ID" value="NZ_JAHKKG010000028.1"/>
</dbReference>
<sequence length="221" mass="22861">MRTPLLAVAAATAVLLSACTGGVEHVSGAAAPAVQPPSSAATPAPVETTTTAPAATTAPARTKTKPPSNSNPQVLGSLGLGALKLGQTRAQATATGLITDWFEVPSDQCPYRAHLKNGPAEPDGMISQVFWNKDGGVSAIAVYGTIHTPDGIRIGSRRSDVLLAYNEWSNISDLSSRTGIGIVGGSQGLEGNKGAEYRIDISRTEKVQSLTLQSKKYGCYE</sequence>
<accession>A0ABS5Z5L7</accession>
<evidence type="ECO:0000256" key="1">
    <source>
        <dbReference type="SAM" id="MobiDB-lite"/>
    </source>
</evidence>
<feature type="compositionally biased region" description="Low complexity" evidence="1">
    <location>
        <begin position="32"/>
        <end position="67"/>
    </location>
</feature>
<dbReference type="EMBL" id="JAHKKG010000028">
    <property type="protein sequence ID" value="MBU2670989.1"/>
    <property type="molecule type" value="Genomic_DNA"/>
</dbReference>
<feature type="chain" id="PRO_5045953999" evidence="2">
    <location>
        <begin position="21"/>
        <end position="221"/>
    </location>
</feature>
<name>A0ABS5Z5L7_9ACTN</name>
<evidence type="ECO:0000313" key="3">
    <source>
        <dbReference type="EMBL" id="MBU2670989.1"/>
    </source>
</evidence>
<dbReference type="Proteomes" id="UP001519654">
    <property type="component" value="Unassembled WGS sequence"/>
</dbReference>
<organism evidence="3 4">
    <name type="scientific">Paractinoplanes bogorensis</name>
    <dbReference type="NCBI Taxonomy" id="1610840"/>
    <lineage>
        <taxon>Bacteria</taxon>
        <taxon>Bacillati</taxon>
        <taxon>Actinomycetota</taxon>
        <taxon>Actinomycetes</taxon>
        <taxon>Micromonosporales</taxon>
        <taxon>Micromonosporaceae</taxon>
        <taxon>Paractinoplanes</taxon>
    </lineage>
</organism>
<evidence type="ECO:0000313" key="4">
    <source>
        <dbReference type="Proteomes" id="UP001519654"/>
    </source>
</evidence>
<keyword evidence="4" id="KW-1185">Reference proteome</keyword>
<proteinExistence type="predicted"/>
<feature type="signal peptide" evidence="2">
    <location>
        <begin position="1"/>
        <end position="20"/>
    </location>
</feature>
<evidence type="ECO:0000256" key="2">
    <source>
        <dbReference type="SAM" id="SignalP"/>
    </source>
</evidence>
<reference evidence="3 4" key="1">
    <citation type="submission" date="2021-06" db="EMBL/GenBank/DDBJ databases">
        <title>Actinoplanes lichenicola sp. nov., and Actinoplanes ovalisporus sp. nov., isolated from lichen in Thailand.</title>
        <authorList>
            <person name="Saeng-In P."/>
            <person name="Kanchanasin P."/>
            <person name="Yuki M."/>
            <person name="Kudo T."/>
            <person name="Ohkuma M."/>
            <person name="Phongsopitanun W."/>
            <person name="Tanasupawat S."/>
        </authorList>
    </citation>
    <scope>NUCLEOTIDE SEQUENCE [LARGE SCALE GENOMIC DNA]</scope>
    <source>
        <strain evidence="3 4">NBRC 110975</strain>
    </source>
</reference>